<protein>
    <submittedName>
        <fullName evidence="5">Transposon TX1 uncharacterized 149 kDa protein</fullName>
    </submittedName>
</protein>
<feature type="domain" description="CUE" evidence="4">
    <location>
        <begin position="1226"/>
        <end position="1268"/>
    </location>
</feature>
<keyword evidence="6" id="KW-1185">Reference proteome</keyword>
<dbReference type="SMART" id="SM00343">
    <property type="entry name" value="ZnF_C2HC"/>
    <property type="match status" value="2"/>
</dbReference>
<comment type="caution">
    <text evidence="5">The sequence shown here is derived from an EMBL/GenBank/DDBJ whole genome shotgun (WGS) entry which is preliminary data.</text>
</comment>
<dbReference type="Gene3D" id="4.10.60.10">
    <property type="entry name" value="Zinc finger, CCHC-type"/>
    <property type="match status" value="1"/>
</dbReference>
<keyword evidence="1" id="KW-0863">Zinc-finger</keyword>
<dbReference type="CDD" id="cd09076">
    <property type="entry name" value="L1-EN"/>
    <property type="match status" value="1"/>
</dbReference>
<proteinExistence type="predicted"/>
<dbReference type="GO" id="GO:0003824">
    <property type="term" value="F:catalytic activity"/>
    <property type="evidence" value="ECO:0007669"/>
    <property type="project" value="InterPro"/>
</dbReference>
<dbReference type="OrthoDB" id="5962533at2759"/>
<dbReference type="PROSITE" id="PS50158">
    <property type="entry name" value="ZF_CCHC"/>
    <property type="match status" value="1"/>
</dbReference>
<dbReference type="InterPro" id="IPR003892">
    <property type="entry name" value="CUE"/>
</dbReference>
<dbReference type="GO" id="GO:0043130">
    <property type="term" value="F:ubiquitin binding"/>
    <property type="evidence" value="ECO:0007669"/>
    <property type="project" value="InterPro"/>
</dbReference>
<dbReference type="GO" id="GO:0008270">
    <property type="term" value="F:zinc ion binding"/>
    <property type="evidence" value="ECO:0007669"/>
    <property type="project" value="UniProtKB-KW"/>
</dbReference>
<dbReference type="Pfam" id="PF00098">
    <property type="entry name" value="zf-CCHC"/>
    <property type="match status" value="1"/>
</dbReference>
<sequence length="1505" mass="165367">MQQNRRSTITFFAEEVKLLLAHLLTSFLCDVIVGLTGDTARVTKKVAKTALKRPLATKQLRKKGDDEILCDDFKHFGKVVFCKRQTFMGRPDLLTASRILTMSLEKPIPAEVTIHGYPVRIWCRGIKPFCSICKTMGHKAADCALNGKCMGCGEAGHWARNCPSRRSDNVWGSTLQGASVVPPAADFPPISSGNAANPPGNISIPSNAVQSDLVVDLSSSEMVLSVPGEASCNNETNSLIKEPITKKYEASEVNCNSNNSTSGQSTSQVNNSNSGQSTRPIINESSKSGQSTSPIVNESSKSGQSTRPIVNESSKSGQRTSHVIKENNSNSGHSSTNVINVSNCPVVGGIDEDITEFTSQDSTPVQGLESPIISEFSSPLTWSVSSDGFETVTRKRPGKKRVMVPSQAQLSPSRRRLFPIFPIGRGSPSPSPGFHEGHPFFLMTLSVITLNANGIRDRSKRDGLVQWLRNLPVSVDLAWLQETHCSSANECRSWFLSSGFNSVLSPGSTHSCGCVILYSPTLSLPNSWSDSDGRFLQCEFSFRNQSFRVCCLYAPNRNPARDQFLDGDHPKVDPSIPTLLCGDFNTVFDRSLDRRGSAPSDTSRESTTSLRGLFDACCVLDIYRYLHPTSPGFTWTKWNGALVSRIDLVGVPFLWIISINSCSVVPCPFSDHCGVLTSVSVPDTVPPGPGLWKLNTAILNESEYVQLVTDFWRTWQGSKTVFTSLRKWWEDGKIASKAETCEGLLTMEECLAAVKGTTKNKAPGLDRFPADFYYRFWGVFGQDLVTVLNHCFLSGSRTLSQHRGIITLSFKKGDCLDPRNWRTLLNVDYKIASRAIAGGLLKVIHLVVNKDQTCGVPGRYIGENVSLTRDVVHYTMSTGFPAAILSLGQGKVFDRVDWGFMKATLSAMGFGPSFIAWWVGRTDPPVALDWSPMKLKISGVFVGPGDLEEENWHPRIEAVHHVLKSWRSRSLTFRRKALVINALALAWVWRGFPSLSGVRYSPYSSQARAPTRQRTPSQRHVRYVPTQTWTHDVCVLSKREDSCTPSREYHDTLNAAGIGKKRVVFDRSGNHQYFVKKMEEEFPKLARQQGAIEVLRSSGGGAGTRGLVVIPLESLQVPLTDLREHHAALNCSVAVPGSSTTSVPQAGSQVSGAHNNSLAVPAGPSITSVTQTKSQVSGAHNSSMAVPAGLSINTVPQAQSQVSGDNDKPFISLEDMLVSHSAAVPNTTPVIQKLQEMFPDTPYTRIKEIAERSLNVDSAVEALSILSDGHSCSDDCLSLQELLDSFQRQVYDDEFHITVERLNLGCDALKISEIMAGPDAPQDSEDHATSVMKVATTILGEFKPKKKIFRPKVSCNGIWYVWSSKVVSHVLRPLCLHRRISNFHCSLKKAIIYGQHLDYGNNHKWSSSAFRSEEYKDKMAPCKNCRKIFENLTGFIGDDDHGIEGGETLAACAVYCPVSQPLQDDGQVLSESEKAAIKKNWARCAVLFDQFQNIDPFLTQRSQAM</sequence>
<feature type="compositionally biased region" description="Low complexity" evidence="2">
    <location>
        <begin position="256"/>
        <end position="278"/>
    </location>
</feature>
<dbReference type="CDD" id="cd14279">
    <property type="entry name" value="CUE"/>
    <property type="match status" value="1"/>
</dbReference>
<dbReference type="Pfam" id="PF03372">
    <property type="entry name" value="Exo_endo_phos"/>
    <property type="match status" value="1"/>
</dbReference>
<dbReference type="SUPFAM" id="SSF56219">
    <property type="entry name" value="DNase I-like"/>
    <property type="match status" value="1"/>
</dbReference>
<evidence type="ECO:0000259" key="4">
    <source>
        <dbReference type="PROSITE" id="PS51140"/>
    </source>
</evidence>
<keyword evidence="1" id="KW-0479">Metal-binding</keyword>
<evidence type="ECO:0000313" key="5">
    <source>
        <dbReference type="EMBL" id="PFX12461.1"/>
    </source>
</evidence>
<gene>
    <name evidence="5" type="ORF">AWC38_SpisGene23582</name>
</gene>
<dbReference type="GO" id="GO:0003676">
    <property type="term" value="F:nucleic acid binding"/>
    <property type="evidence" value="ECO:0007669"/>
    <property type="project" value="InterPro"/>
</dbReference>
<evidence type="ECO:0000313" key="6">
    <source>
        <dbReference type="Proteomes" id="UP000225706"/>
    </source>
</evidence>
<dbReference type="EMBL" id="LSMT01001356">
    <property type="protein sequence ID" value="PFX12461.1"/>
    <property type="molecule type" value="Genomic_DNA"/>
</dbReference>
<keyword evidence="1" id="KW-0862">Zinc</keyword>
<organism evidence="5 6">
    <name type="scientific">Stylophora pistillata</name>
    <name type="common">Smooth cauliflower coral</name>
    <dbReference type="NCBI Taxonomy" id="50429"/>
    <lineage>
        <taxon>Eukaryota</taxon>
        <taxon>Metazoa</taxon>
        <taxon>Cnidaria</taxon>
        <taxon>Anthozoa</taxon>
        <taxon>Hexacorallia</taxon>
        <taxon>Scleractinia</taxon>
        <taxon>Astrocoeniina</taxon>
        <taxon>Pocilloporidae</taxon>
        <taxon>Stylophora</taxon>
    </lineage>
</organism>
<dbReference type="Proteomes" id="UP000225706">
    <property type="component" value="Unassembled WGS sequence"/>
</dbReference>
<accession>A0A2B4R4B8</accession>
<evidence type="ECO:0000256" key="2">
    <source>
        <dbReference type="SAM" id="MobiDB-lite"/>
    </source>
</evidence>
<evidence type="ECO:0000259" key="3">
    <source>
        <dbReference type="PROSITE" id="PS50158"/>
    </source>
</evidence>
<dbReference type="PROSITE" id="PS51140">
    <property type="entry name" value="CUE"/>
    <property type="match status" value="1"/>
</dbReference>
<dbReference type="InterPro" id="IPR005135">
    <property type="entry name" value="Endo/exonuclease/phosphatase"/>
</dbReference>
<feature type="region of interest" description="Disordered" evidence="2">
    <location>
        <begin position="254"/>
        <end position="338"/>
    </location>
</feature>
<feature type="domain" description="CCHC-type" evidence="3">
    <location>
        <begin position="148"/>
        <end position="164"/>
    </location>
</feature>
<dbReference type="Gene3D" id="3.60.10.10">
    <property type="entry name" value="Endonuclease/exonuclease/phosphatase"/>
    <property type="match status" value="1"/>
</dbReference>
<evidence type="ECO:0000256" key="1">
    <source>
        <dbReference type="PROSITE-ProRule" id="PRU00047"/>
    </source>
</evidence>
<reference evidence="6" key="1">
    <citation type="journal article" date="2017" name="bioRxiv">
        <title>Comparative analysis of the genomes of Stylophora pistillata and Acropora digitifera provides evidence for extensive differences between species of corals.</title>
        <authorList>
            <person name="Voolstra C.R."/>
            <person name="Li Y."/>
            <person name="Liew Y.J."/>
            <person name="Baumgarten S."/>
            <person name="Zoccola D."/>
            <person name="Flot J.-F."/>
            <person name="Tambutte S."/>
            <person name="Allemand D."/>
            <person name="Aranda M."/>
        </authorList>
    </citation>
    <scope>NUCLEOTIDE SEQUENCE [LARGE SCALE GENOMIC DNA]</scope>
</reference>
<name>A0A2B4R4B8_STYPI</name>
<feature type="compositionally biased region" description="Polar residues" evidence="2">
    <location>
        <begin position="279"/>
        <end position="338"/>
    </location>
</feature>
<dbReference type="SUPFAM" id="SSF57756">
    <property type="entry name" value="Retrovirus zinc finger-like domains"/>
    <property type="match status" value="1"/>
</dbReference>
<dbReference type="InterPro" id="IPR036875">
    <property type="entry name" value="Znf_CCHC_sf"/>
</dbReference>
<dbReference type="PANTHER" id="PTHR19446">
    <property type="entry name" value="REVERSE TRANSCRIPTASES"/>
    <property type="match status" value="1"/>
</dbReference>
<dbReference type="InterPro" id="IPR036691">
    <property type="entry name" value="Endo/exonu/phosph_ase_sf"/>
</dbReference>
<dbReference type="InterPro" id="IPR001878">
    <property type="entry name" value="Znf_CCHC"/>
</dbReference>